<evidence type="ECO:0000256" key="9">
    <source>
        <dbReference type="HAMAP-Rule" id="MF_01470"/>
    </source>
</evidence>
<comment type="similarity">
    <text evidence="9">Belongs to the CRISPR-associated endonuclease Cas1 family.</text>
</comment>
<evidence type="ECO:0000256" key="2">
    <source>
        <dbReference type="ARBA" id="ARBA00022723"/>
    </source>
</evidence>
<evidence type="ECO:0000313" key="11">
    <source>
        <dbReference type="Proteomes" id="UP000030787"/>
    </source>
</evidence>
<dbReference type="GO" id="GO:0043571">
    <property type="term" value="P:maintenance of CRISPR repeat elements"/>
    <property type="evidence" value="ECO:0007669"/>
    <property type="project" value="UniProtKB-UniRule"/>
</dbReference>
<dbReference type="AlphaFoldDB" id="A0A0A7LCG1"/>
<dbReference type="GO" id="GO:0004520">
    <property type="term" value="F:DNA endonuclease activity"/>
    <property type="evidence" value="ECO:0007669"/>
    <property type="project" value="InterPro"/>
</dbReference>
<dbReference type="Gene3D" id="1.20.120.920">
    <property type="entry name" value="CRISPR-associated endonuclease Cas1, C-terminal domain"/>
    <property type="match status" value="1"/>
</dbReference>
<dbReference type="PANTHER" id="PTHR34353:SF2">
    <property type="entry name" value="CRISPR-ASSOCIATED ENDONUCLEASE CAS1 1"/>
    <property type="match status" value="1"/>
</dbReference>
<keyword evidence="2 9" id="KW-0479">Metal-binding</keyword>
<dbReference type="GO" id="GO:0003677">
    <property type="term" value="F:DNA binding"/>
    <property type="evidence" value="ECO:0007669"/>
    <property type="project" value="UniProtKB-KW"/>
</dbReference>
<dbReference type="OrthoDB" id="2216at2157"/>
<keyword evidence="7 9" id="KW-0238">DNA-binding</keyword>
<dbReference type="NCBIfam" id="TIGR00287">
    <property type="entry name" value="cas1"/>
    <property type="match status" value="1"/>
</dbReference>
<dbReference type="GeneID" id="24818657"/>
<dbReference type="InterPro" id="IPR027617">
    <property type="entry name" value="Cas1_PREFRAN"/>
</dbReference>
<sequence>MMSVDTFQKKQAIFVFTRDGDKISFSNDNLVVKNGDEVRLQSTCYRIFALFIVGDVTITSGIIQRSRKFGFPIFLMSGSFRTYDIIGHKTEGNYVLRKIQYDHDGLDIAKHIVENKIRNQIDTLKLQRWKDNGMRADISSLERYAESVRNFDDDFRGLMGIEGSASRIYFRNNFSMEAWTGRRPQIKADFINSTLDIGYTILFNFVDAMLELYGFDTYKGVYHREFYMRKSLVCDMVEPFRPLIDWQVRKAVNLGQCKPEDFNVSNGRFLLDISKNKDYVGFLMKPLLESKEQIFVYFQDFYRAIMKHKPISDFPIFKILEEE</sequence>
<dbReference type="STRING" id="1577791.Mpt1_c09970"/>
<dbReference type="RefSeq" id="WP_052399292.1">
    <property type="nucleotide sequence ID" value="NZ_CP010070.1"/>
</dbReference>
<evidence type="ECO:0000256" key="1">
    <source>
        <dbReference type="ARBA" id="ARBA00022722"/>
    </source>
</evidence>
<feature type="binding site" evidence="9">
    <location>
        <position position="223"/>
    </location>
    <ligand>
        <name>Mn(2+)</name>
        <dbReference type="ChEBI" id="CHEBI:29035"/>
    </ligand>
</feature>
<dbReference type="GO" id="GO:0016787">
    <property type="term" value="F:hydrolase activity"/>
    <property type="evidence" value="ECO:0007669"/>
    <property type="project" value="UniProtKB-KW"/>
</dbReference>
<evidence type="ECO:0000256" key="8">
    <source>
        <dbReference type="ARBA" id="ARBA00023211"/>
    </source>
</evidence>
<keyword evidence="11" id="KW-1185">Reference proteome</keyword>
<comment type="subunit">
    <text evidence="9">Homodimer, forms a heterotetramer with a Cas2 homodimer.</text>
</comment>
<dbReference type="GO" id="GO:0046872">
    <property type="term" value="F:metal ion binding"/>
    <property type="evidence" value="ECO:0007669"/>
    <property type="project" value="UniProtKB-UniRule"/>
</dbReference>
<feature type="binding site" evidence="9">
    <location>
        <position position="162"/>
    </location>
    <ligand>
        <name>Mn(2+)</name>
        <dbReference type="ChEBI" id="CHEBI:29035"/>
    </ligand>
</feature>
<dbReference type="HOGENOM" id="CLU_857004_0_0_2"/>
<dbReference type="EMBL" id="CP010070">
    <property type="protein sequence ID" value="AIZ56870.1"/>
    <property type="molecule type" value="Genomic_DNA"/>
</dbReference>
<evidence type="ECO:0000256" key="5">
    <source>
        <dbReference type="ARBA" id="ARBA00022842"/>
    </source>
</evidence>
<dbReference type="GO" id="GO:0051607">
    <property type="term" value="P:defense response to virus"/>
    <property type="evidence" value="ECO:0007669"/>
    <property type="project" value="UniProtKB-UniRule"/>
</dbReference>
<keyword evidence="4 9" id="KW-0378">Hydrolase</keyword>
<reference evidence="10 11" key="1">
    <citation type="journal article" date="2014" name="Appl. Environ. Microbiol.">
        <title>Comparative Genome Analysis of 'Candidatus Methanoplasma termitum' Indicates a New Mode of Energy Metabolism in the Seventh Order of Methanogens.</title>
        <authorList>
            <person name="Lang K."/>
            <person name="Schuldes J."/>
            <person name="Klingl A."/>
            <person name="Poehlein A."/>
            <person name="Daniel R."/>
            <person name="Brune A."/>
        </authorList>
    </citation>
    <scope>NUCLEOTIDE SEQUENCE [LARGE SCALE GENOMIC DNA]</scope>
    <source>
        <strain evidence="11">Mpt1</strain>
    </source>
</reference>
<feature type="binding site" evidence="9">
    <location>
        <position position="238"/>
    </location>
    <ligand>
        <name>Mn(2+)</name>
        <dbReference type="ChEBI" id="CHEBI:29035"/>
    </ligand>
</feature>
<dbReference type="Proteomes" id="UP000030787">
    <property type="component" value="Chromosome"/>
</dbReference>
<name>A0A0A7LCG1_9ARCH</name>
<dbReference type="InterPro" id="IPR050646">
    <property type="entry name" value="Cas1"/>
</dbReference>
<gene>
    <name evidence="9 10" type="primary">cas1</name>
    <name evidence="10" type="ORF">Mpt1_c09970</name>
</gene>
<dbReference type="InterPro" id="IPR002729">
    <property type="entry name" value="CRISPR-assoc_Cas1"/>
</dbReference>
<evidence type="ECO:0000256" key="4">
    <source>
        <dbReference type="ARBA" id="ARBA00022801"/>
    </source>
</evidence>
<keyword evidence="8 9" id="KW-0464">Manganese</keyword>
<dbReference type="PANTHER" id="PTHR34353">
    <property type="entry name" value="CRISPR-ASSOCIATED ENDONUCLEASE CAS1 1"/>
    <property type="match status" value="1"/>
</dbReference>
<keyword evidence="1 9" id="KW-0540">Nuclease</keyword>
<evidence type="ECO:0000256" key="6">
    <source>
        <dbReference type="ARBA" id="ARBA00023118"/>
    </source>
</evidence>
<dbReference type="NCBIfam" id="TIGR04329">
    <property type="entry name" value="cas1_PREFRAN"/>
    <property type="match status" value="1"/>
</dbReference>
<keyword evidence="3 9" id="KW-0255">Endonuclease</keyword>
<dbReference type="InterPro" id="IPR042206">
    <property type="entry name" value="CRISPR-assoc_Cas1_C"/>
</dbReference>
<dbReference type="CDD" id="cd09634">
    <property type="entry name" value="Cas1_I-II-III"/>
    <property type="match status" value="1"/>
</dbReference>
<evidence type="ECO:0000256" key="3">
    <source>
        <dbReference type="ARBA" id="ARBA00022759"/>
    </source>
</evidence>
<dbReference type="KEGG" id="mear:Mpt1_c09970"/>
<protein>
    <recommendedName>
        <fullName evidence="9">CRISPR-associated endonuclease Cas1</fullName>
        <ecNumber evidence="9">3.1.-.-</ecNumber>
    </recommendedName>
</protein>
<evidence type="ECO:0000313" key="10">
    <source>
        <dbReference type="EMBL" id="AIZ56870.1"/>
    </source>
</evidence>
<dbReference type="Pfam" id="PF01867">
    <property type="entry name" value="Cas_Cas1"/>
    <property type="match status" value="1"/>
</dbReference>
<proteinExistence type="inferred from homology"/>
<dbReference type="EC" id="3.1.-.-" evidence="9"/>
<dbReference type="HAMAP" id="MF_01470">
    <property type="entry name" value="Cas1"/>
    <property type="match status" value="1"/>
</dbReference>
<organism evidence="10 11">
    <name type="scientific">Candidatus Methanoplasma termitum</name>
    <dbReference type="NCBI Taxonomy" id="1577791"/>
    <lineage>
        <taxon>Archaea</taxon>
        <taxon>Methanobacteriati</taxon>
        <taxon>Thermoplasmatota</taxon>
        <taxon>Thermoplasmata</taxon>
        <taxon>Methanomassiliicoccales</taxon>
        <taxon>Methanomassiliicoccaceae</taxon>
        <taxon>Candidatus Methanoplasma</taxon>
    </lineage>
</organism>
<comment type="cofactor">
    <cofactor evidence="9">
        <name>Mg(2+)</name>
        <dbReference type="ChEBI" id="CHEBI:18420"/>
    </cofactor>
    <cofactor evidence="9">
        <name>Mn(2+)</name>
        <dbReference type="ChEBI" id="CHEBI:29035"/>
    </cofactor>
</comment>
<comment type="function">
    <text evidence="9">CRISPR (clustered regularly interspaced short palindromic repeat), is an adaptive immune system that provides protection against mobile genetic elements (viruses, transposable elements and conjugative plasmids). CRISPR clusters contain spacers, sequences complementary to antecedent mobile elements, and target invading nucleic acids. CRISPR clusters are transcribed and processed into CRISPR RNA (crRNA). Acts as a dsDNA endonuclease. Involved in the integration of spacer DNA into the CRISPR cassette.</text>
</comment>
<evidence type="ECO:0000256" key="7">
    <source>
        <dbReference type="ARBA" id="ARBA00023125"/>
    </source>
</evidence>
<keyword evidence="5 9" id="KW-0460">Magnesium</keyword>
<keyword evidence="6 9" id="KW-0051">Antiviral defense</keyword>
<accession>A0A0A7LCG1</accession>